<evidence type="ECO:0000313" key="4">
    <source>
        <dbReference type="Proteomes" id="UP000674938"/>
    </source>
</evidence>
<gene>
    <name evidence="3" type="ORF">I6N95_17845</name>
</gene>
<dbReference type="AlphaFoldDB" id="A0A940SXZ7"/>
<dbReference type="InterPro" id="IPR004701">
    <property type="entry name" value="PTS_EIIA_man-typ"/>
</dbReference>
<dbReference type="SUPFAM" id="SSF53062">
    <property type="entry name" value="PTS system fructose IIA component-like"/>
    <property type="match status" value="1"/>
</dbReference>
<dbReference type="GO" id="GO:0009401">
    <property type="term" value="P:phosphoenolpyruvate-dependent sugar phosphotransferase system"/>
    <property type="evidence" value="ECO:0007669"/>
    <property type="project" value="InterPro"/>
</dbReference>
<dbReference type="InterPro" id="IPR036662">
    <property type="entry name" value="PTS_EIIA_man-typ_sf"/>
</dbReference>
<evidence type="ECO:0000256" key="1">
    <source>
        <dbReference type="ARBA" id="ARBA00022679"/>
    </source>
</evidence>
<feature type="domain" description="PTS EIIA type-4" evidence="2">
    <location>
        <begin position="2"/>
        <end position="123"/>
    </location>
</feature>
<keyword evidence="4" id="KW-1185">Reference proteome</keyword>
<dbReference type="GO" id="GO:0016020">
    <property type="term" value="C:membrane"/>
    <property type="evidence" value="ECO:0007669"/>
    <property type="project" value="InterPro"/>
</dbReference>
<accession>A0A940SXZ7</accession>
<keyword evidence="1" id="KW-0808">Transferase</keyword>
<dbReference type="PROSITE" id="PS51096">
    <property type="entry name" value="PTS_EIIA_TYPE_4"/>
    <property type="match status" value="1"/>
</dbReference>
<evidence type="ECO:0000313" key="3">
    <source>
        <dbReference type="EMBL" id="MBP1042883.1"/>
    </source>
</evidence>
<evidence type="ECO:0000259" key="2">
    <source>
        <dbReference type="PROSITE" id="PS51096"/>
    </source>
</evidence>
<proteinExistence type="predicted"/>
<dbReference type="Pfam" id="PF03610">
    <property type="entry name" value="EIIA-man"/>
    <property type="match status" value="1"/>
</dbReference>
<comment type="caution">
    <text evidence="3">The sequence shown here is derived from an EMBL/GenBank/DDBJ whole genome shotgun (WGS) entry which is preliminary data.</text>
</comment>
<dbReference type="PANTHER" id="PTHR33799:SF1">
    <property type="entry name" value="PTS SYSTEM MANNOSE-SPECIFIC EIIAB COMPONENT-RELATED"/>
    <property type="match status" value="1"/>
</dbReference>
<dbReference type="Proteomes" id="UP000674938">
    <property type="component" value="Unassembled WGS sequence"/>
</dbReference>
<dbReference type="EMBL" id="JAEEGA010000012">
    <property type="protein sequence ID" value="MBP1042883.1"/>
    <property type="molecule type" value="Genomic_DNA"/>
</dbReference>
<dbReference type="GO" id="GO:0016740">
    <property type="term" value="F:transferase activity"/>
    <property type="evidence" value="ECO:0007669"/>
    <property type="project" value="UniProtKB-KW"/>
</dbReference>
<dbReference type="RefSeq" id="WP_209530536.1">
    <property type="nucleotide sequence ID" value="NZ_JAEEGA010000012.1"/>
</dbReference>
<dbReference type="Gene3D" id="3.40.50.510">
    <property type="entry name" value="Phosphotransferase system, mannose-type IIA component"/>
    <property type="match status" value="1"/>
</dbReference>
<protein>
    <submittedName>
        <fullName evidence="3">PTS mannose transporter subunit IIB</fullName>
    </submittedName>
</protein>
<name>A0A940SXZ7_9ENTE</name>
<organism evidence="3 4">
    <name type="scientific">Vagococcus allomyrinae</name>
    <dbReference type="NCBI Taxonomy" id="2794353"/>
    <lineage>
        <taxon>Bacteria</taxon>
        <taxon>Bacillati</taxon>
        <taxon>Bacillota</taxon>
        <taxon>Bacilli</taxon>
        <taxon>Lactobacillales</taxon>
        <taxon>Enterococcaceae</taxon>
        <taxon>Vagococcus</taxon>
    </lineage>
</organism>
<reference evidence="3" key="1">
    <citation type="submission" date="2020-12" db="EMBL/GenBank/DDBJ databases">
        <title>Vagococcus allomyrinae sp. nov. and Enterococcus lavae sp. nov., isolated from the larvae of Allomyrina dichotoma.</title>
        <authorList>
            <person name="Lee S.D."/>
        </authorList>
    </citation>
    <scope>NUCLEOTIDE SEQUENCE</scope>
    <source>
        <strain evidence="3">BWB3-3</strain>
    </source>
</reference>
<dbReference type="PANTHER" id="PTHR33799">
    <property type="entry name" value="PTS PERMEASE-RELATED-RELATED"/>
    <property type="match status" value="1"/>
</dbReference>
<sequence length="143" mass="15882">MTHKLILASHGSLAEGMVSAIDMILGTNHDVQGFGLDTYETPDEIGAKVQSILAEDPRMTYILITDIKGGSVYNELVKFCVEENVYVLTGMNLSMCLELQLMSAEINVAEKLDNVLQTSRQGIDVFSKVIISEKKQLEDEELW</sequence>
<dbReference type="InterPro" id="IPR051471">
    <property type="entry name" value="Bacterial_PTS_sugar_comp"/>
</dbReference>